<proteinExistence type="predicted"/>
<keyword evidence="3" id="KW-1185">Reference proteome</keyword>
<dbReference type="EMBL" id="CM000842">
    <property type="protein sequence ID" value="KRH37537.1"/>
    <property type="molecule type" value="Genomic_DNA"/>
</dbReference>
<evidence type="ECO:0000313" key="2">
    <source>
        <dbReference type="EnsemblPlants" id="KRH37537"/>
    </source>
</evidence>
<evidence type="ECO:0000313" key="3">
    <source>
        <dbReference type="Proteomes" id="UP000008827"/>
    </source>
</evidence>
<dbReference type="AlphaFoldDB" id="A0A0R0I535"/>
<dbReference type="EnsemblPlants" id="KRH37537">
    <property type="protein sequence ID" value="KRH37537"/>
    <property type="gene ID" value="GLYMA_09G072300"/>
</dbReference>
<name>A0A0R0I535_SOYBN</name>
<sequence length="39" mass="4253">MVDLAAPISFPCTACPRNKKHGIGICCYNLGNIKECKQD</sequence>
<dbReference type="PaxDb" id="3847-GLYMA09G08360.1"/>
<dbReference type="Gramene" id="KRH37537">
    <property type="protein sequence ID" value="KRH37537"/>
    <property type="gene ID" value="GLYMA_09G072300"/>
</dbReference>
<organism evidence="1">
    <name type="scientific">Glycine max</name>
    <name type="common">Soybean</name>
    <name type="synonym">Glycine hispida</name>
    <dbReference type="NCBI Taxonomy" id="3847"/>
    <lineage>
        <taxon>Eukaryota</taxon>
        <taxon>Viridiplantae</taxon>
        <taxon>Streptophyta</taxon>
        <taxon>Embryophyta</taxon>
        <taxon>Tracheophyta</taxon>
        <taxon>Spermatophyta</taxon>
        <taxon>Magnoliopsida</taxon>
        <taxon>eudicotyledons</taxon>
        <taxon>Gunneridae</taxon>
        <taxon>Pentapetalae</taxon>
        <taxon>rosids</taxon>
        <taxon>fabids</taxon>
        <taxon>Fabales</taxon>
        <taxon>Fabaceae</taxon>
        <taxon>Papilionoideae</taxon>
        <taxon>50 kb inversion clade</taxon>
        <taxon>NPAAA clade</taxon>
        <taxon>indigoferoid/millettioid clade</taxon>
        <taxon>Phaseoleae</taxon>
        <taxon>Glycine</taxon>
        <taxon>Glycine subgen. Soja</taxon>
    </lineage>
</organism>
<protein>
    <submittedName>
        <fullName evidence="1 2">Uncharacterized protein</fullName>
    </submittedName>
</protein>
<evidence type="ECO:0000313" key="1">
    <source>
        <dbReference type="EMBL" id="KRH37537.1"/>
    </source>
</evidence>
<dbReference type="InParanoid" id="A0A0R0I535"/>
<dbReference type="Proteomes" id="UP000008827">
    <property type="component" value="Chromosome 9"/>
</dbReference>
<reference evidence="2" key="2">
    <citation type="submission" date="2018-02" db="UniProtKB">
        <authorList>
            <consortium name="EnsemblPlants"/>
        </authorList>
    </citation>
    <scope>IDENTIFICATION</scope>
    <source>
        <strain evidence="2">Williams 82</strain>
    </source>
</reference>
<reference evidence="1 2" key="1">
    <citation type="journal article" date="2010" name="Nature">
        <title>Genome sequence of the palaeopolyploid soybean.</title>
        <authorList>
            <person name="Schmutz J."/>
            <person name="Cannon S.B."/>
            <person name="Schlueter J."/>
            <person name="Ma J."/>
            <person name="Mitros T."/>
            <person name="Nelson W."/>
            <person name="Hyten D.L."/>
            <person name="Song Q."/>
            <person name="Thelen J.J."/>
            <person name="Cheng J."/>
            <person name="Xu D."/>
            <person name="Hellsten U."/>
            <person name="May G.D."/>
            <person name="Yu Y."/>
            <person name="Sakurai T."/>
            <person name="Umezawa T."/>
            <person name="Bhattacharyya M.K."/>
            <person name="Sandhu D."/>
            <person name="Valliyodan B."/>
            <person name="Lindquist E."/>
            <person name="Peto M."/>
            <person name="Grant D."/>
            <person name="Shu S."/>
            <person name="Goodstein D."/>
            <person name="Barry K."/>
            <person name="Futrell-Griggs M."/>
            <person name="Abernathy B."/>
            <person name="Du J."/>
            <person name="Tian Z."/>
            <person name="Zhu L."/>
            <person name="Gill N."/>
            <person name="Joshi T."/>
            <person name="Libault M."/>
            <person name="Sethuraman A."/>
            <person name="Zhang X.-C."/>
            <person name="Shinozaki K."/>
            <person name="Nguyen H.T."/>
            <person name="Wing R.A."/>
            <person name="Cregan P."/>
            <person name="Specht J."/>
            <person name="Grimwood J."/>
            <person name="Rokhsar D."/>
            <person name="Stacey G."/>
            <person name="Shoemaker R.C."/>
            <person name="Jackson S.A."/>
        </authorList>
    </citation>
    <scope>NUCLEOTIDE SEQUENCE [LARGE SCALE GENOMIC DNA]</scope>
    <source>
        <strain evidence="2">cv. Williams 82</strain>
        <tissue evidence="1">Callus</tissue>
    </source>
</reference>
<gene>
    <name evidence="1" type="ORF">GLYMA_09G072300</name>
</gene>
<accession>A0A0R0I535</accession>
<reference evidence="1" key="3">
    <citation type="submission" date="2018-07" db="EMBL/GenBank/DDBJ databases">
        <title>WGS assembly of Glycine max.</title>
        <authorList>
            <person name="Schmutz J."/>
            <person name="Cannon S."/>
            <person name="Schlueter J."/>
            <person name="Ma J."/>
            <person name="Mitros T."/>
            <person name="Nelson W."/>
            <person name="Hyten D."/>
            <person name="Song Q."/>
            <person name="Thelen J."/>
            <person name="Cheng J."/>
            <person name="Xu D."/>
            <person name="Hellsten U."/>
            <person name="May G."/>
            <person name="Yu Y."/>
            <person name="Sakurai T."/>
            <person name="Umezawa T."/>
            <person name="Bhattacharyya M."/>
            <person name="Sandhu D."/>
            <person name="Valliyodan B."/>
            <person name="Lindquist E."/>
            <person name="Peto M."/>
            <person name="Grant D."/>
            <person name="Shu S."/>
            <person name="Goodstein D."/>
            <person name="Barry K."/>
            <person name="Futrell-Griggs M."/>
            <person name="Abernathy B."/>
            <person name="Du J."/>
            <person name="Tian Z."/>
            <person name="Zhu L."/>
            <person name="Gill N."/>
            <person name="Joshi T."/>
            <person name="Libault M."/>
            <person name="Sethuraman A."/>
            <person name="Zhang X."/>
            <person name="Shinozaki K."/>
            <person name="Nguyen H."/>
            <person name="Wing R."/>
            <person name="Cregan P."/>
            <person name="Specht J."/>
            <person name="Grimwood J."/>
            <person name="Rokhsar D."/>
            <person name="Stacey G."/>
            <person name="Shoemaker R."/>
            <person name="Jackson S."/>
        </authorList>
    </citation>
    <scope>NUCLEOTIDE SEQUENCE</scope>
    <source>
        <tissue evidence="1">Callus</tissue>
    </source>
</reference>